<proteinExistence type="predicted"/>
<dbReference type="AlphaFoldDB" id="A0A0S3RV30"/>
<dbReference type="Proteomes" id="UP000291084">
    <property type="component" value="Chromosome 4"/>
</dbReference>
<protein>
    <submittedName>
        <fullName evidence="1">Uncharacterized protein</fullName>
    </submittedName>
</protein>
<sequence length="116" mass="13486">MINYRRYISDGLLAFDKAPLYWEIFVHKGLNSARICFTCHNFEYQGTAAASELDSCGLVSQNLNQSDKMQDNSARDRVNSVKKRKVIKHLDNAEDHTSAYTFKVIFNYLEIFFIKH</sequence>
<name>A0A0S3RV30_PHAAN</name>
<dbReference type="Gene3D" id="3.40.50.2000">
    <property type="entry name" value="Glycogen Phosphorylase B"/>
    <property type="match status" value="1"/>
</dbReference>
<evidence type="ECO:0000313" key="2">
    <source>
        <dbReference type="Proteomes" id="UP000291084"/>
    </source>
</evidence>
<accession>A0A0S3RV30</accession>
<evidence type="ECO:0000313" key="1">
    <source>
        <dbReference type="EMBL" id="BAT84287.1"/>
    </source>
</evidence>
<reference evidence="1 2" key="1">
    <citation type="journal article" date="2015" name="Sci. Rep.">
        <title>The power of single molecule real-time sequencing technology in the de novo assembly of a eukaryotic genome.</title>
        <authorList>
            <person name="Sakai H."/>
            <person name="Naito K."/>
            <person name="Ogiso-Tanaka E."/>
            <person name="Takahashi Y."/>
            <person name="Iseki K."/>
            <person name="Muto C."/>
            <person name="Satou K."/>
            <person name="Teruya K."/>
            <person name="Shiroma A."/>
            <person name="Shimoji M."/>
            <person name="Hirano T."/>
            <person name="Itoh T."/>
            <person name="Kaga A."/>
            <person name="Tomooka N."/>
        </authorList>
    </citation>
    <scope>NUCLEOTIDE SEQUENCE [LARGE SCALE GENOMIC DNA]</scope>
    <source>
        <strain evidence="2">cv. Shumari</strain>
    </source>
</reference>
<dbReference type="EMBL" id="AP015037">
    <property type="protein sequence ID" value="BAT84287.1"/>
    <property type="molecule type" value="Genomic_DNA"/>
</dbReference>
<gene>
    <name evidence="1" type="primary">Vigan.04G161100</name>
    <name evidence="1" type="ORF">VIGAN_04161100</name>
</gene>
<keyword evidence="2" id="KW-1185">Reference proteome</keyword>
<organism evidence="1 2">
    <name type="scientific">Vigna angularis var. angularis</name>
    <dbReference type="NCBI Taxonomy" id="157739"/>
    <lineage>
        <taxon>Eukaryota</taxon>
        <taxon>Viridiplantae</taxon>
        <taxon>Streptophyta</taxon>
        <taxon>Embryophyta</taxon>
        <taxon>Tracheophyta</taxon>
        <taxon>Spermatophyta</taxon>
        <taxon>Magnoliopsida</taxon>
        <taxon>eudicotyledons</taxon>
        <taxon>Gunneridae</taxon>
        <taxon>Pentapetalae</taxon>
        <taxon>rosids</taxon>
        <taxon>fabids</taxon>
        <taxon>Fabales</taxon>
        <taxon>Fabaceae</taxon>
        <taxon>Papilionoideae</taxon>
        <taxon>50 kb inversion clade</taxon>
        <taxon>NPAAA clade</taxon>
        <taxon>indigoferoid/millettioid clade</taxon>
        <taxon>Phaseoleae</taxon>
        <taxon>Vigna</taxon>
    </lineage>
</organism>